<protein>
    <submittedName>
        <fullName evidence="1">Uncharacterized protein</fullName>
    </submittedName>
</protein>
<gene>
    <name evidence="1" type="ORF">LPJ66_009663</name>
</gene>
<sequence length="143" mass="16152">MKTARSFMDLENAASEYAASEYAAPPMPMPLAMMSQPLPSFPTKSTDTDIDAVHRPVRRRFQVVTIPMDHKNCTPQKGYVRAFYETYEEVREFEDGSVEWSCIHHSDFSGWLPGFMADHSIASAFPKEGESFIEYIAKGSAMN</sequence>
<comment type="caution">
    <text evidence="1">The sequence shown here is derived from an EMBL/GenBank/DDBJ whole genome shotgun (WGS) entry which is preliminary data.</text>
</comment>
<accession>A0ACC1I8U7</accession>
<evidence type="ECO:0000313" key="2">
    <source>
        <dbReference type="Proteomes" id="UP001150581"/>
    </source>
</evidence>
<dbReference type="Proteomes" id="UP001150581">
    <property type="component" value="Unassembled WGS sequence"/>
</dbReference>
<proteinExistence type="predicted"/>
<name>A0ACC1I8U7_9FUNG</name>
<organism evidence="1 2">
    <name type="scientific">Kickxella alabastrina</name>
    <dbReference type="NCBI Taxonomy" id="61397"/>
    <lineage>
        <taxon>Eukaryota</taxon>
        <taxon>Fungi</taxon>
        <taxon>Fungi incertae sedis</taxon>
        <taxon>Zoopagomycota</taxon>
        <taxon>Kickxellomycotina</taxon>
        <taxon>Kickxellomycetes</taxon>
        <taxon>Kickxellales</taxon>
        <taxon>Kickxellaceae</taxon>
        <taxon>Kickxella</taxon>
    </lineage>
</organism>
<keyword evidence="2" id="KW-1185">Reference proteome</keyword>
<reference evidence="1" key="1">
    <citation type="submission" date="2022-07" db="EMBL/GenBank/DDBJ databases">
        <title>Phylogenomic reconstructions and comparative analyses of Kickxellomycotina fungi.</title>
        <authorList>
            <person name="Reynolds N.K."/>
            <person name="Stajich J.E."/>
            <person name="Barry K."/>
            <person name="Grigoriev I.V."/>
            <person name="Crous P."/>
            <person name="Smith M.E."/>
        </authorList>
    </citation>
    <scope>NUCLEOTIDE SEQUENCE</scope>
    <source>
        <strain evidence="1">Benny 63K</strain>
    </source>
</reference>
<evidence type="ECO:0000313" key="1">
    <source>
        <dbReference type="EMBL" id="KAJ1886372.1"/>
    </source>
</evidence>
<dbReference type="EMBL" id="JANBPG010002275">
    <property type="protein sequence ID" value="KAJ1886372.1"/>
    <property type="molecule type" value="Genomic_DNA"/>
</dbReference>